<gene>
    <name evidence="1" type="ORF">VXS00_07115</name>
</gene>
<sequence>MKQLKQQFLGISDALGLENLTFDTHQVVFAGGTALAKSNIT</sequence>
<dbReference type="Proteomes" id="UP001339429">
    <property type="component" value="Unassembled WGS sequence"/>
</dbReference>
<organism evidence="1 2">
    <name type="scientific">Photobacterium piscicola</name>
    <dbReference type="NCBI Taxonomy" id="1378299"/>
    <lineage>
        <taxon>Bacteria</taxon>
        <taxon>Pseudomonadati</taxon>
        <taxon>Pseudomonadota</taxon>
        <taxon>Gammaproteobacteria</taxon>
        <taxon>Vibrionales</taxon>
        <taxon>Vibrionaceae</taxon>
        <taxon>Photobacterium</taxon>
    </lineage>
</organism>
<evidence type="ECO:0000313" key="2">
    <source>
        <dbReference type="Proteomes" id="UP001339429"/>
    </source>
</evidence>
<evidence type="ECO:0000313" key="1">
    <source>
        <dbReference type="EMBL" id="MEC6898404.1"/>
    </source>
</evidence>
<dbReference type="EMBL" id="JAYXUD010000004">
    <property type="protein sequence ID" value="MEC6898404.1"/>
    <property type="molecule type" value="Genomic_DNA"/>
</dbReference>
<name>A0ABU6LFU2_9GAMM</name>
<comment type="caution">
    <text evidence="1">The sequence shown here is derived from an EMBL/GenBank/DDBJ whole genome shotgun (WGS) entry which is preliminary data.</text>
</comment>
<accession>A0ABU6LFU2</accession>
<reference evidence="1 2" key="1">
    <citation type="submission" date="2024-01" db="EMBL/GenBank/DDBJ databases">
        <title>Active colonisers of the gastrointestinal tract of Atlantic salmon farmed in a warm water region.</title>
        <authorList>
            <person name="Bowman J.P."/>
        </authorList>
    </citation>
    <scope>NUCLEOTIDE SEQUENCE [LARGE SCALE GENOMIC DNA]</scope>
    <source>
        <strain evidence="1 2">S4MW1</strain>
    </source>
</reference>
<proteinExistence type="predicted"/>
<protein>
    <submittedName>
        <fullName evidence="1">Uncharacterized protein</fullName>
    </submittedName>
</protein>
<keyword evidence="2" id="KW-1185">Reference proteome</keyword>